<dbReference type="EC" id="2.6.1.9" evidence="9"/>
<evidence type="ECO:0000256" key="7">
    <source>
        <dbReference type="ARBA" id="ARBA00022898"/>
    </source>
</evidence>
<dbReference type="InParanoid" id="A9WDY8"/>
<dbReference type="PANTHER" id="PTHR42885:SF2">
    <property type="entry name" value="HISTIDINOL-PHOSPHATE AMINOTRANSFERASE"/>
    <property type="match status" value="1"/>
</dbReference>
<dbReference type="GO" id="GO:0000105">
    <property type="term" value="P:L-histidine biosynthetic process"/>
    <property type="evidence" value="ECO:0007669"/>
    <property type="project" value="UniProtKB-UniRule"/>
</dbReference>
<evidence type="ECO:0000259" key="10">
    <source>
        <dbReference type="Pfam" id="PF00155"/>
    </source>
</evidence>
<dbReference type="Pfam" id="PF00155">
    <property type="entry name" value="Aminotran_1_2"/>
    <property type="match status" value="1"/>
</dbReference>
<dbReference type="SUPFAM" id="SSF53383">
    <property type="entry name" value="PLP-dependent transferases"/>
    <property type="match status" value="1"/>
</dbReference>
<comment type="subunit">
    <text evidence="3 9">Homodimer.</text>
</comment>
<reference evidence="12" key="1">
    <citation type="journal article" date="2011" name="BMC Genomics">
        <title>Complete genome sequence of the filamentous anoxygenic phototrophic bacterium Chloroflexus aurantiacus.</title>
        <authorList>
            <person name="Tang K.H."/>
            <person name="Barry K."/>
            <person name="Chertkov O."/>
            <person name="Dalin E."/>
            <person name="Han C.S."/>
            <person name="Hauser L.J."/>
            <person name="Honchak B.M."/>
            <person name="Karbach L.E."/>
            <person name="Land M.L."/>
            <person name="Lapidus A."/>
            <person name="Larimer F.W."/>
            <person name="Mikhailova N."/>
            <person name="Pitluck S."/>
            <person name="Pierson B.K."/>
            <person name="Blankenship R.E."/>
        </authorList>
    </citation>
    <scope>NUCLEOTIDE SEQUENCE [LARGE SCALE GENOMIC DNA]</scope>
    <source>
        <strain evidence="12">ATCC 29366 / DSM 635 / J-10-fl</strain>
    </source>
</reference>
<dbReference type="KEGG" id="cau:Caur_1932"/>
<dbReference type="AlphaFoldDB" id="A9WDY8"/>
<dbReference type="HAMAP" id="MF_01023">
    <property type="entry name" value="HisC_aminotrans_2"/>
    <property type="match status" value="1"/>
</dbReference>
<dbReference type="EMBL" id="CP000909">
    <property type="protein sequence ID" value="ABY35147.1"/>
    <property type="molecule type" value="Genomic_DNA"/>
</dbReference>
<comment type="pathway">
    <text evidence="9">Amino-acid biosynthesis; L-histidine biosynthesis; L-histidine from 5-phospho-alpha-D-ribose 1-diphosphate: step 7/9.</text>
</comment>
<comment type="catalytic activity">
    <reaction evidence="9">
        <text>L-histidinol phosphate + 2-oxoglutarate = 3-(imidazol-4-yl)-2-oxopropyl phosphate + L-glutamate</text>
        <dbReference type="Rhea" id="RHEA:23744"/>
        <dbReference type="ChEBI" id="CHEBI:16810"/>
        <dbReference type="ChEBI" id="CHEBI:29985"/>
        <dbReference type="ChEBI" id="CHEBI:57766"/>
        <dbReference type="ChEBI" id="CHEBI:57980"/>
        <dbReference type="EC" id="2.6.1.9"/>
    </reaction>
</comment>
<dbReference type="InterPro" id="IPR015422">
    <property type="entry name" value="PyrdxlP-dep_Trfase_small"/>
</dbReference>
<dbReference type="InterPro" id="IPR004839">
    <property type="entry name" value="Aminotransferase_I/II_large"/>
</dbReference>
<evidence type="ECO:0000313" key="12">
    <source>
        <dbReference type="Proteomes" id="UP000002008"/>
    </source>
</evidence>
<evidence type="ECO:0000256" key="2">
    <source>
        <dbReference type="ARBA" id="ARBA00007970"/>
    </source>
</evidence>
<evidence type="ECO:0000256" key="3">
    <source>
        <dbReference type="ARBA" id="ARBA00011738"/>
    </source>
</evidence>
<evidence type="ECO:0000256" key="4">
    <source>
        <dbReference type="ARBA" id="ARBA00022576"/>
    </source>
</evidence>
<dbReference type="PATRIC" id="fig|324602.8.peg.2201"/>
<feature type="modified residue" description="N6-(pyridoxal phosphate)lysine" evidence="9">
    <location>
        <position position="228"/>
    </location>
</feature>
<evidence type="ECO:0000256" key="6">
    <source>
        <dbReference type="ARBA" id="ARBA00022679"/>
    </source>
</evidence>
<keyword evidence="5 9" id="KW-0028">Amino-acid biosynthesis</keyword>
<dbReference type="EnsemblBacteria" id="ABY35147">
    <property type="protein sequence ID" value="ABY35147"/>
    <property type="gene ID" value="Caur_1932"/>
</dbReference>
<keyword evidence="8 9" id="KW-0368">Histidine biosynthesis</keyword>
<dbReference type="GO" id="GO:0030170">
    <property type="term" value="F:pyridoxal phosphate binding"/>
    <property type="evidence" value="ECO:0007669"/>
    <property type="project" value="InterPro"/>
</dbReference>
<dbReference type="InterPro" id="IPR005861">
    <property type="entry name" value="HisP_aminotrans"/>
</dbReference>
<dbReference type="GO" id="GO:0004400">
    <property type="term" value="F:histidinol-phosphate transaminase activity"/>
    <property type="evidence" value="ECO:0007669"/>
    <property type="project" value="UniProtKB-UniRule"/>
</dbReference>
<dbReference type="CDD" id="cd00609">
    <property type="entry name" value="AAT_like"/>
    <property type="match status" value="1"/>
</dbReference>
<dbReference type="STRING" id="324602.Caur_1932"/>
<dbReference type="eggNOG" id="COG0079">
    <property type="taxonomic scope" value="Bacteria"/>
</dbReference>
<accession>A9WDY8</accession>
<keyword evidence="6 9" id="KW-0808">Transferase</keyword>
<protein>
    <recommendedName>
        <fullName evidence="9">Histidinol-phosphate aminotransferase</fullName>
        <ecNumber evidence="9">2.6.1.9</ecNumber>
    </recommendedName>
    <alternativeName>
        <fullName evidence="9">Imidazole acetol-phosphate transaminase</fullName>
    </alternativeName>
</protein>
<sequence length="368" mass="40019">MMSVLSGLIRPEIADLEAYTPIVPLEVLADRLGLPVAQIVKLDANENPYGPAPAALAALQATATYHIYPDPEQTALRKALADYTGRSAEEILCGAGADELIDLVLRLIISPGDAIIDCPPTFGMYRFDAGICGGRVISIPRRADFSLDLPAIARAAAQGAKAIFLTSPNNPTGNPLPRSELLQILELPLLVVVDEAYIEFAEPEHAPVGASDLLDRYPNLAILRTFSKWAGLAGLRVGYGLFPRWLSEQLWKIKQPYNVSVAAQAAAVASLAVADELRARVQAIVAERERLFQHLNTFPFLTPFPSVANFILCRVEGRDARELKLALERRGVLVRHYQTPLLNGYIRISVGTPAQTDALIAMLAEVTR</sequence>
<dbReference type="InterPro" id="IPR015421">
    <property type="entry name" value="PyrdxlP-dep_Trfase_major"/>
</dbReference>
<dbReference type="Proteomes" id="UP000002008">
    <property type="component" value="Chromosome"/>
</dbReference>
<comment type="similarity">
    <text evidence="2 9">Belongs to the class-II pyridoxal-phosphate-dependent aminotransferase family. Histidinol-phosphate aminotransferase subfamily.</text>
</comment>
<evidence type="ECO:0000313" key="11">
    <source>
        <dbReference type="EMBL" id="ABY35147.1"/>
    </source>
</evidence>
<evidence type="ECO:0000256" key="9">
    <source>
        <dbReference type="HAMAP-Rule" id="MF_01023"/>
    </source>
</evidence>
<evidence type="ECO:0000256" key="8">
    <source>
        <dbReference type="ARBA" id="ARBA00023102"/>
    </source>
</evidence>
<dbReference type="HOGENOM" id="CLU_017584_3_1_0"/>
<dbReference type="PANTHER" id="PTHR42885">
    <property type="entry name" value="HISTIDINOL-PHOSPHATE AMINOTRANSFERASE-RELATED"/>
    <property type="match status" value="1"/>
</dbReference>
<dbReference type="Gene3D" id="3.90.1150.10">
    <property type="entry name" value="Aspartate Aminotransferase, domain 1"/>
    <property type="match status" value="1"/>
</dbReference>
<name>A9WDY8_CHLAA</name>
<dbReference type="NCBIfam" id="TIGR01141">
    <property type="entry name" value="hisC"/>
    <property type="match status" value="1"/>
</dbReference>
<comment type="cofactor">
    <cofactor evidence="1 9">
        <name>pyridoxal 5'-phosphate</name>
        <dbReference type="ChEBI" id="CHEBI:597326"/>
    </cofactor>
</comment>
<keyword evidence="4 9" id="KW-0032">Aminotransferase</keyword>
<dbReference type="InterPro" id="IPR015424">
    <property type="entry name" value="PyrdxlP-dep_Trfase"/>
</dbReference>
<gene>
    <name evidence="9" type="primary">hisC</name>
    <name evidence="11" type="ordered locus">Caur_1932</name>
</gene>
<feature type="domain" description="Aminotransferase class I/classII large" evidence="10">
    <location>
        <begin position="38"/>
        <end position="361"/>
    </location>
</feature>
<keyword evidence="12" id="KW-1185">Reference proteome</keyword>
<organism evidence="11 12">
    <name type="scientific">Chloroflexus aurantiacus (strain ATCC 29366 / DSM 635 / J-10-fl)</name>
    <dbReference type="NCBI Taxonomy" id="324602"/>
    <lineage>
        <taxon>Bacteria</taxon>
        <taxon>Bacillati</taxon>
        <taxon>Chloroflexota</taxon>
        <taxon>Chloroflexia</taxon>
        <taxon>Chloroflexales</taxon>
        <taxon>Chloroflexineae</taxon>
        <taxon>Chloroflexaceae</taxon>
        <taxon>Chloroflexus</taxon>
    </lineage>
</organism>
<keyword evidence="7 9" id="KW-0663">Pyridoxal phosphate</keyword>
<dbReference type="RefSeq" id="WP_012257801.1">
    <property type="nucleotide sequence ID" value="NC_010175.1"/>
</dbReference>
<evidence type="ECO:0000256" key="5">
    <source>
        <dbReference type="ARBA" id="ARBA00022605"/>
    </source>
</evidence>
<evidence type="ECO:0000256" key="1">
    <source>
        <dbReference type="ARBA" id="ARBA00001933"/>
    </source>
</evidence>
<dbReference type="UniPathway" id="UPA00031">
    <property type="reaction ID" value="UER00012"/>
</dbReference>
<dbReference type="Gene3D" id="3.40.640.10">
    <property type="entry name" value="Type I PLP-dependent aspartate aminotransferase-like (Major domain)"/>
    <property type="match status" value="1"/>
</dbReference>
<proteinExistence type="inferred from homology"/>